<feature type="region of interest" description="Disordered" evidence="3">
    <location>
        <begin position="227"/>
        <end position="286"/>
    </location>
</feature>
<comment type="caution">
    <text evidence="4">The sequence shown here is derived from an EMBL/GenBank/DDBJ whole genome shotgun (WGS) entry which is preliminary data.</text>
</comment>
<feature type="region of interest" description="Disordered" evidence="3">
    <location>
        <begin position="1"/>
        <end position="23"/>
    </location>
</feature>
<sequence>MSTPTNSTEKTANESFASDGPANSGAIVATTTLNHITDSSEFTTWLKNFTTFLTEQGLGHAIPDESGRPSTEATNAEKQFILDVFRYFVAPKAYPKWFSDRTKERFIDLYDIIEFAIFQENEYSTDLTVNEELNTIYYDCKSDPFIFEKKLQNLRKKGEKIGITTNDTILCDRISRHLTGPFNILSVKYEMYHKTMTLTDLLDEIKTAYRRYILEDKNPGLDIKRSAAPRAAAPHSVQNSARPAGDHKPKSTSNTKPSNGKGKKKQSERLYHVQHDTNDLNSLRPL</sequence>
<accession>A0AAV5RV84</accession>
<evidence type="ECO:0000256" key="3">
    <source>
        <dbReference type="SAM" id="MobiDB-lite"/>
    </source>
</evidence>
<evidence type="ECO:0000256" key="1">
    <source>
        <dbReference type="ARBA" id="ARBA00004496"/>
    </source>
</evidence>
<reference evidence="4 5" key="1">
    <citation type="journal article" date="2023" name="Elife">
        <title>Identification of key yeast species and microbe-microbe interactions impacting larval growth of Drosophila in the wild.</title>
        <authorList>
            <person name="Mure A."/>
            <person name="Sugiura Y."/>
            <person name="Maeda R."/>
            <person name="Honda K."/>
            <person name="Sakurai N."/>
            <person name="Takahashi Y."/>
            <person name="Watada M."/>
            <person name="Katoh T."/>
            <person name="Gotoh A."/>
            <person name="Gotoh Y."/>
            <person name="Taniguchi I."/>
            <person name="Nakamura K."/>
            <person name="Hayashi T."/>
            <person name="Katayama T."/>
            <person name="Uemura T."/>
            <person name="Hattori Y."/>
        </authorList>
    </citation>
    <scope>NUCLEOTIDE SEQUENCE [LARGE SCALE GENOMIC DNA]</scope>
    <source>
        <strain evidence="4 5">KH-74</strain>
    </source>
</reference>
<evidence type="ECO:0000256" key="2">
    <source>
        <dbReference type="ARBA" id="ARBA00022490"/>
    </source>
</evidence>
<keyword evidence="2" id="KW-0963">Cytoplasm</keyword>
<feature type="compositionally biased region" description="Polar residues" evidence="3">
    <location>
        <begin position="1"/>
        <end position="16"/>
    </location>
</feature>
<comment type="subcellular location">
    <subcellularLocation>
        <location evidence="1">Cytoplasm</location>
    </subcellularLocation>
</comment>
<evidence type="ECO:0000313" key="4">
    <source>
        <dbReference type="EMBL" id="GMM55325.1"/>
    </source>
</evidence>
<keyword evidence="5" id="KW-1185">Reference proteome</keyword>
<dbReference type="AlphaFoldDB" id="A0AAV5RV84"/>
<protein>
    <submittedName>
        <fullName evidence="4">Gag protein</fullName>
    </submittedName>
</protein>
<organism evidence="4 5">
    <name type="scientific">Maudiozyma humilis</name>
    <name type="common">Sour dough yeast</name>
    <name type="synonym">Kazachstania humilis</name>
    <dbReference type="NCBI Taxonomy" id="51915"/>
    <lineage>
        <taxon>Eukaryota</taxon>
        <taxon>Fungi</taxon>
        <taxon>Dikarya</taxon>
        <taxon>Ascomycota</taxon>
        <taxon>Saccharomycotina</taxon>
        <taxon>Saccharomycetes</taxon>
        <taxon>Saccharomycetales</taxon>
        <taxon>Saccharomycetaceae</taxon>
        <taxon>Maudiozyma</taxon>
    </lineage>
</organism>
<dbReference type="EMBL" id="BTGD01000005">
    <property type="protein sequence ID" value="GMM55325.1"/>
    <property type="molecule type" value="Genomic_DNA"/>
</dbReference>
<gene>
    <name evidence="4" type="ORF">DAKH74_019410</name>
</gene>
<dbReference type="Proteomes" id="UP001377567">
    <property type="component" value="Unassembled WGS sequence"/>
</dbReference>
<evidence type="ECO:0000313" key="5">
    <source>
        <dbReference type="Proteomes" id="UP001377567"/>
    </source>
</evidence>
<name>A0AAV5RV84_MAUHU</name>
<feature type="compositionally biased region" description="Basic and acidic residues" evidence="3">
    <location>
        <begin position="265"/>
        <end position="278"/>
    </location>
</feature>
<dbReference type="GO" id="GO:0005737">
    <property type="term" value="C:cytoplasm"/>
    <property type="evidence" value="ECO:0007669"/>
    <property type="project" value="UniProtKB-SubCell"/>
</dbReference>
<dbReference type="GO" id="GO:0003723">
    <property type="term" value="F:RNA binding"/>
    <property type="evidence" value="ECO:0007669"/>
    <property type="project" value="InterPro"/>
</dbReference>
<dbReference type="InterPro" id="IPR015820">
    <property type="entry name" value="TYA"/>
</dbReference>
<dbReference type="Pfam" id="PF01021">
    <property type="entry name" value="TYA"/>
    <property type="match status" value="1"/>
</dbReference>
<proteinExistence type="predicted"/>
<feature type="compositionally biased region" description="Low complexity" evidence="3">
    <location>
        <begin position="227"/>
        <end position="236"/>
    </location>
</feature>